<name>A0A251Q0F7_PRUPE</name>
<evidence type="ECO:0000256" key="5">
    <source>
        <dbReference type="ARBA" id="ARBA00023242"/>
    </source>
</evidence>
<dbReference type="Gramene" id="ONI16185">
    <property type="protein sequence ID" value="ONI16185"/>
    <property type="gene ID" value="PRUPE_3G083400"/>
</dbReference>
<keyword evidence="3" id="KW-0238">DNA-binding</keyword>
<keyword evidence="4" id="KW-0804">Transcription</keyword>
<keyword evidence="5" id="KW-0539">Nucleus</keyword>
<dbReference type="InterPro" id="IPR003340">
    <property type="entry name" value="B3_DNA-bd"/>
</dbReference>
<organism evidence="8 9">
    <name type="scientific">Prunus persica</name>
    <name type="common">Peach</name>
    <name type="synonym">Amygdalus persica</name>
    <dbReference type="NCBI Taxonomy" id="3760"/>
    <lineage>
        <taxon>Eukaryota</taxon>
        <taxon>Viridiplantae</taxon>
        <taxon>Streptophyta</taxon>
        <taxon>Embryophyta</taxon>
        <taxon>Tracheophyta</taxon>
        <taxon>Spermatophyta</taxon>
        <taxon>Magnoliopsida</taxon>
        <taxon>eudicotyledons</taxon>
        <taxon>Gunneridae</taxon>
        <taxon>Pentapetalae</taxon>
        <taxon>rosids</taxon>
        <taxon>fabids</taxon>
        <taxon>Rosales</taxon>
        <taxon>Rosaceae</taxon>
        <taxon>Amygdaloideae</taxon>
        <taxon>Amygdaleae</taxon>
        <taxon>Prunus</taxon>
    </lineage>
</organism>
<evidence type="ECO:0000259" key="7">
    <source>
        <dbReference type="PROSITE" id="PS50863"/>
    </source>
</evidence>
<evidence type="ECO:0000256" key="2">
    <source>
        <dbReference type="ARBA" id="ARBA00023015"/>
    </source>
</evidence>
<feature type="region of interest" description="Disordered" evidence="6">
    <location>
        <begin position="125"/>
        <end position="155"/>
    </location>
</feature>
<evidence type="ECO:0000313" key="8">
    <source>
        <dbReference type="EMBL" id="ONI16185.1"/>
    </source>
</evidence>
<dbReference type="CDD" id="cd10017">
    <property type="entry name" value="B3_DNA"/>
    <property type="match status" value="3"/>
</dbReference>
<reference evidence="8 9" key="1">
    <citation type="journal article" date="2013" name="Nat. Genet.">
        <title>The high-quality draft genome of peach (Prunus persica) identifies unique patterns of genetic diversity, domestication and genome evolution.</title>
        <authorList>
            <consortium name="International Peach Genome Initiative"/>
            <person name="Verde I."/>
            <person name="Abbott A.G."/>
            <person name="Scalabrin S."/>
            <person name="Jung S."/>
            <person name="Shu S."/>
            <person name="Marroni F."/>
            <person name="Zhebentyayeva T."/>
            <person name="Dettori M.T."/>
            <person name="Grimwood J."/>
            <person name="Cattonaro F."/>
            <person name="Zuccolo A."/>
            <person name="Rossini L."/>
            <person name="Jenkins J."/>
            <person name="Vendramin E."/>
            <person name="Meisel L.A."/>
            <person name="Decroocq V."/>
            <person name="Sosinski B."/>
            <person name="Prochnik S."/>
            <person name="Mitros T."/>
            <person name="Policriti A."/>
            <person name="Cipriani G."/>
            <person name="Dondini L."/>
            <person name="Ficklin S."/>
            <person name="Goodstein D.M."/>
            <person name="Xuan P."/>
            <person name="Del Fabbro C."/>
            <person name="Aramini V."/>
            <person name="Copetti D."/>
            <person name="Gonzalez S."/>
            <person name="Horner D.S."/>
            <person name="Falchi R."/>
            <person name="Lucas S."/>
            <person name="Mica E."/>
            <person name="Maldonado J."/>
            <person name="Lazzari B."/>
            <person name="Bielenberg D."/>
            <person name="Pirona R."/>
            <person name="Miculan M."/>
            <person name="Barakat A."/>
            <person name="Testolin R."/>
            <person name="Stella A."/>
            <person name="Tartarini S."/>
            <person name="Tonutti P."/>
            <person name="Arus P."/>
            <person name="Orellana A."/>
            <person name="Wells C."/>
            <person name="Main D."/>
            <person name="Vizzotto G."/>
            <person name="Silva H."/>
            <person name="Salamini F."/>
            <person name="Schmutz J."/>
            <person name="Morgante M."/>
            <person name="Rokhsar D.S."/>
        </authorList>
    </citation>
    <scope>NUCLEOTIDE SEQUENCE [LARGE SCALE GENOMIC DNA]</scope>
    <source>
        <strain evidence="9">cv. Nemared</strain>
    </source>
</reference>
<feature type="region of interest" description="Disordered" evidence="6">
    <location>
        <begin position="167"/>
        <end position="189"/>
    </location>
</feature>
<dbReference type="Gene3D" id="2.40.330.10">
    <property type="entry name" value="DNA-binding pseudobarrel domain"/>
    <property type="match status" value="3"/>
</dbReference>
<dbReference type="InterPro" id="IPR050655">
    <property type="entry name" value="Plant_B3_domain"/>
</dbReference>
<keyword evidence="2" id="KW-0805">Transcription regulation</keyword>
<dbReference type="Proteomes" id="UP000006882">
    <property type="component" value="Chromosome G3"/>
</dbReference>
<keyword evidence="9" id="KW-1185">Reference proteome</keyword>
<gene>
    <name evidence="8" type="ORF">PRUPE_3G083400</name>
</gene>
<dbReference type="eggNOG" id="ENOG502S27N">
    <property type="taxonomic scope" value="Eukaryota"/>
</dbReference>
<dbReference type="SMART" id="SM01019">
    <property type="entry name" value="B3"/>
    <property type="match status" value="3"/>
</dbReference>
<dbReference type="PROSITE" id="PS50863">
    <property type="entry name" value="B3"/>
    <property type="match status" value="3"/>
</dbReference>
<dbReference type="GO" id="GO:0003677">
    <property type="term" value="F:DNA binding"/>
    <property type="evidence" value="ECO:0007669"/>
    <property type="project" value="UniProtKB-KW"/>
</dbReference>
<feature type="domain" description="TF-B3" evidence="7">
    <location>
        <begin position="20"/>
        <end position="113"/>
    </location>
</feature>
<protein>
    <recommendedName>
        <fullName evidence="7">TF-B3 domain-containing protein</fullName>
    </recommendedName>
</protein>
<dbReference type="EMBL" id="CM007653">
    <property type="protein sequence ID" value="ONI16185.1"/>
    <property type="molecule type" value="Genomic_DNA"/>
</dbReference>
<evidence type="ECO:0000256" key="4">
    <source>
        <dbReference type="ARBA" id="ARBA00023163"/>
    </source>
</evidence>
<dbReference type="PANTHER" id="PTHR31920:SF108">
    <property type="entry name" value="B3 DOMAIN-CONTAINING TRANSCRIPTION FACTOR VRN1-LIKE"/>
    <property type="match status" value="1"/>
</dbReference>
<evidence type="ECO:0000313" key="9">
    <source>
        <dbReference type="Proteomes" id="UP000006882"/>
    </source>
</evidence>
<feature type="domain" description="TF-B3" evidence="7">
    <location>
        <begin position="218"/>
        <end position="317"/>
    </location>
</feature>
<dbReference type="AlphaFoldDB" id="A0A251Q0F7"/>
<feature type="compositionally biased region" description="Acidic residues" evidence="6">
    <location>
        <begin position="128"/>
        <end position="155"/>
    </location>
</feature>
<dbReference type="InterPro" id="IPR015300">
    <property type="entry name" value="DNA-bd_pseudobarrel_sf"/>
</dbReference>
<dbReference type="Pfam" id="PF02362">
    <property type="entry name" value="B3"/>
    <property type="match status" value="3"/>
</dbReference>
<feature type="domain" description="TF-B3" evidence="7">
    <location>
        <begin position="431"/>
        <end position="528"/>
    </location>
</feature>
<evidence type="ECO:0000256" key="3">
    <source>
        <dbReference type="ARBA" id="ARBA00023125"/>
    </source>
</evidence>
<dbReference type="SMR" id="A0A251Q0F7"/>
<dbReference type="PANTHER" id="PTHR31920">
    <property type="entry name" value="B3 DOMAIN-CONTAINING"/>
    <property type="match status" value="1"/>
</dbReference>
<feature type="compositionally biased region" description="Polar residues" evidence="6">
    <location>
        <begin position="374"/>
        <end position="394"/>
    </location>
</feature>
<evidence type="ECO:0000256" key="1">
    <source>
        <dbReference type="ARBA" id="ARBA00004123"/>
    </source>
</evidence>
<dbReference type="SUPFAM" id="SSF101936">
    <property type="entry name" value="DNA-binding pseudobarrel domain"/>
    <property type="match status" value="3"/>
</dbReference>
<dbReference type="GO" id="GO:0005634">
    <property type="term" value="C:nucleus"/>
    <property type="evidence" value="ECO:0007669"/>
    <property type="project" value="UniProtKB-SubCell"/>
</dbReference>
<feature type="compositionally biased region" description="Basic residues" evidence="6">
    <location>
        <begin position="361"/>
        <end position="373"/>
    </location>
</feature>
<evidence type="ECO:0000256" key="6">
    <source>
        <dbReference type="SAM" id="MobiDB-lite"/>
    </source>
</evidence>
<comment type="subcellular location">
    <subcellularLocation>
        <location evidence="1">Nucleus</location>
    </subcellularLocation>
</comment>
<proteinExistence type="predicted"/>
<accession>A0A251Q0F7</accession>
<feature type="region of interest" description="Disordered" evidence="6">
    <location>
        <begin position="361"/>
        <end position="401"/>
    </location>
</feature>
<sequence length="555" mass="63643">MASLHRKIHNRPTFSTNTPHFLKIISKDTCRQSKLRIPNKFLMKYGDDLSNPIFLKLPSGSEWKIELRKWEDKAWLDKGWPKFSKFYSLDYSHSLVFGYEGKSKFCVRIFDRNFTEIAYPLTTPDLKDTDEVDDSESEYDDDFSDDSESESDFSDDSVEILDKFLPRSRKSSSSGKSEFPAKRHCGGTSTTRRFIKRTRSAKFIALQRAKAFKSDKPSFIVPMTRSSTNRSFVWLPSDFSFHMTRLSNNSGNVMFRVLDGRTWCLGLKCERAKPKARFQSGWFKFARDNNLKIGDVCVFVLVDDIRLTFEVVIFRATEAANTLSPDVDGEQTMSEMEETDEDYDSVELLDYFPPCLKTRKKSPIAPQPRKKNRTCSISTAENNIRSVGGSSRSQKFLKRRPQVSRMMNPVTESGTDRALQRAKAFRSEYPSSTVVLHPSYISAGYLHIGAKFIKEHLLKRSHKNAILRVSDGRTWPVSLGQQGKGILRFQTGWRKFVQDNQLEIGDVCVFVLTNAIKRLIDVVLFRATEAAKCTLSGEGHRRRTISSSRKIKREA</sequence>
<dbReference type="STRING" id="3760.A0A251Q0F7"/>